<dbReference type="GO" id="GO:0006629">
    <property type="term" value="P:lipid metabolic process"/>
    <property type="evidence" value="ECO:0007669"/>
    <property type="project" value="InterPro"/>
</dbReference>
<accession>A0A4Y2AT65</accession>
<dbReference type="Gene3D" id="3.20.20.190">
    <property type="entry name" value="Phosphatidylinositol (PI) phosphodiesterase"/>
    <property type="match status" value="1"/>
</dbReference>
<evidence type="ECO:0000256" key="4">
    <source>
        <dbReference type="ARBA" id="ARBA00022723"/>
    </source>
</evidence>
<organism evidence="8 9">
    <name type="scientific">Araneus ventricosus</name>
    <name type="common">Orbweaver spider</name>
    <name type="synonym">Epeira ventricosa</name>
    <dbReference type="NCBI Taxonomy" id="182803"/>
    <lineage>
        <taxon>Eukaryota</taxon>
        <taxon>Metazoa</taxon>
        <taxon>Ecdysozoa</taxon>
        <taxon>Arthropoda</taxon>
        <taxon>Chelicerata</taxon>
        <taxon>Arachnida</taxon>
        <taxon>Araneae</taxon>
        <taxon>Araneomorphae</taxon>
        <taxon>Entelegynae</taxon>
        <taxon>Araneoidea</taxon>
        <taxon>Araneidae</taxon>
        <taxon>Araneus</taxon>
    </lineage>
</organism>
<sequence>MTVFKPFQSFSTVQSVLLLYLKRAFFSVFLDGPSVFLTVSSAVSQSGASRLLEMNWQNLPKMDGVSVHLYDRDPSLSNSAALQTIRPTNADGYHKTSVQFPEQVFLKTNLTSSCLGYWIVYRLNDVMVTSNCLRSRPHWMHESRSSIGNLTLLDLMIPGTHNAGCFSPYNSQEDTLFTRYLFTQCGEENQICILDVFPLDRLDPKFDTGLQFW</sequence>
<dbReference type="OrthoDB" id="1046782at2759"/>
<dbReference type="InterPro" id="IPR017946">
    <property type="entry name" value="PLC-like_Pdiesterase_TIM-brl"/>
</dbReference>
<keyword evidence="4" id="KW-0479">Metal-binding</keyword>
<proteinExistence type="predicted"/>
<evidence type="ECO:0000256" key="1">
    <source>
        <dbReference type="ARBA" id="ARBA00000110"/>
    </source>
</evidence>
<keyword evidence="9" id="KW-1185">Reference proteome</keyword>
<dbReference type="EMBL" id="BGPR01081294">
    <property type="protein sequence ID" value="GBL82375.1"/>
    <property type="molecule type" value="Genomic_DNA"/>
</dbReference>
<evidence type="ECO:0000256" key="6">
    <source>
        <dbReference type="ARBA" id="ARBA00023157"/>
    </source>
</evidence>
<dbReference type="GO" id="GO:0005576">
    <property type="term" value="C:extracellular region"/>
    <property type="evidence" value="ECO:0007669"/>
    <property type="project" value="UniProtKB-SubCell"/>
</dbReference>
<dbReference type="AlphaFoldDB" id="A0A4Y2AT65"/>
<evidence type="ECO:0000313" key="8">
    <source>
        <dbReference type="EMBL" id="GBL82375.1"/>
    </source>
</evidence>
<protein>
    <submittedName>
        <fullName evidence="8">Uncharacterized protein</fullName>
    </submittedName>
</protein>
<comment type="subcellular location">
    <subcellularLocation>
        <location evidence="2">Secreted</location>
    </subcellularLocation>
</comment>
<name>A0A4Y2AT65_ARAVE</name>
<keyword evidence="5" id="KW-0460">Magnesium</keyword>
<evidence type="ECO:0000256" key="5">
    <source>
        <dbReference type="ARBA" id="ARBA00022842"/>
    </source>
</evidence>
<reference evidence="8 9" key="1">
    <citation type="journal article" date="2019" name="Sci. Rep.">
        <title>Orb-weaving spider Araneus ventricosus genome elucidates the spidroin gene catalogue.</title>
        <authorList>
            <person name="Kono N."/>
            <person name="Nakamura H."/>
            <person name="Ohtoshi R."/>
            <person name="Moran D.A.P."/>
            <person name="Shinohara A."/>
            <person name="Yoshida Y."/>
            <person name="Fujiwara M."/>
            <person name="Mori M."/>
            <person name="Tomita M."/>
            <person name="Arakawa K."/>
        </authorList>
    </citation>
    <scope>NUCLEOTIDE SEQUENCE [LARGE SCALE GENOMIC DNA]</scope>
</reference>
<dbReference type="Proteomes" id="UP000499080">
    <property type="component" value="Unassembled WGS sequence"/>
</dbReference>
<keyword evidence="6" id="KW-1015">Disulfide bond</keyword>
<comment type="catalytic activity">
    <reaction evidence="1">
        <text>an N-(acyl)-sphingosylphosphoethanolamine = an N-(acyl)-sphingosyl-1,3-cyclic phosphate + ethanolamine</text>
        <dbReference type="Rhea" id="RHEA:60648"/>
        <dbReference type="ChEBI" id="CHEBI:57603"/>
        <dbReference type="ChEBI" id="CHEBI:143891"/>
        <dbReference type="ChEBI" id="CHEBI:143892"/>
    </reaction>
</comment>
<dbReference type="GO" id="GO:0016829">
    <property type="term" value="F:lyase activity"/>
    <property type="evidence" value="ECO:0007669"/>
    <property type="project" value="UniProtKB-KW"/>
</dbReference>
<evidence type="ECO:0000256" key="2">
    <source>
        <dbReference type="ARBA" id="ARBA00004613"/>
    </source>
</evidence>
<keyword evidence="3" id="KW-0964">Secreted</keyword>
<evidence type="ECO:0000256" key="7">
    <source>
        <dbReference type="ARBA" id="ARBA00023239"/>
    </source>
</evidence>
<gene>
    <name evidence="8" type="ORF">AVEN_204743_1</name>
</gene>
<dbReference type="GO" id="GO:0008081">
    <property type="term" value="F:phosphoric diester hydrolase activity"/>
    <property type="evidence" value="ECO:0007669"/>
    <property type="project" value="InterPro"/>
</dbReference>
<evidence type="ECO:0000256" key="3">
    <source>
        <dbReference type="ARBA" id="ARBA00022525"/>
    </source>
</evidence>
<evidence type="ECO:0000313" key="9">
    <source>
        <dbReference type="Proteomes" id="UP000499080"/>
    </source>
</evidence>
<keyword evidence="7" id="KW-0456">Lyase</keyword>
<dbReference type="GO" id="GO:0046872">
    <property type="term" value="F:metal ion binding"/>
    <property type="evidence" value="ECO:0007669"/>
    <property type="project" value="UniProtKB-KW"/>
</dbReference>
<comment type="caution">
    <text evidence="8">The sequence shown here is derived from an EMBL/GenBank/DDBJ whole genome shotgun (WGS) entry which is preliminary data.</text>
</comment>